<dbReference type="EMBL" id="CP065856">
    <property type="protein sequence ID" value="QPV64028.1"/>
    <property type="molecule type" value="Genomic_DNA"/>
</dbReference>
<feature type="compositionally biased region" description="Basic residues" evidence="1">
    <location>
        <begin position="260"/>
        <end position="273"/>
    </location>
</feature>
<dbReference type="InterPro" id="IPR029055">
    <property type="entry name" value="Ntn_hydrolases_N"/>
</dbReference>
<sequence>MDEFLLTGEPASLGVQFAGQVDDSDRTLADVAPESLDPSPAVRAYVRECEPLVAEHAPGILDELDAVADEADVEREGVRAVALAADADPGCSLVGVPGEHTGTGSALFARNHDFYPSFRRYSKLYRTEPANELASVGCAHGFAGRLDGVNEAGLAVGFAGVPTGEYEPGVMWPLAVRTVLDTCETVAGAIEYLESVPQARNVNFLVADEDGDVAVVESRWGRDPVAGRRPSPRRDQPVRVGRDARPPVDRPDTRRLLAVSRRRGVGRRARGLGRSRGPAVARRRPRGGRRVETRRSRRRPSVDHLVLGGRHRRRQRVVRA</sequence>
<reference evidence="3 4" key="1">
    <citation type="submission" date="2020-12" db="EMBL/GenBank/DDBJ databases">
        <title>Halosimplex halophilum sp. nov. and Halosimplex salinum sp. nov., two new members of the genus Halosimplex.</title>
        <authorList>
            <person name="Cui H.L."/>
        </authorList>
    </citation>
    <scope>NUCLEOTIDE SEQUENCE [LARGE SCALE GENOMIC DNA]</scope>
    <source>
        <strain evidence="3 4">YGH94</strain>
    </source>
</reference>
<organism evidence="3 4">
    <name type="scientific">Halosimplex litoreum</name>
    <dbReference type="NCBI Taxonomy" id="1198301"/>
    <lineage>
        <taxon>Archaea</taxon>
        <taxon>Methanobacteriati</taxon>
        <taxon>Methanobacteriota</taxon>
        <taxon>Stenosarchaea group</taxon>
        <taxon>Halobacteria</taxon>
        <taxon>Halobacteriales</taxon>
        <taxon>Haloarculaceae</taxon>
        <taxon>Halosimplex</taxon>
    </lineage>
</organism>
<evidence type="ECO:0000256" key="1">
    <source>
        <dbReference type="SAM" id="MobiDB-lite"/>
    </source>
</evidence>
<dbReference type="AlphaFoldDB" id="A0A7T3G155"/>
<accession>A0A7T3G155</accession>
<dbReference type="InterPro" id="IPR005079">
    <property type="entry name" value="Peptidase_C45_hydrolase"/>
</dbReference>
<evidence type="ECO:0000313" key="3">
    <source>
        <dbReference type="EMBL" id="QPV64028.1"/>
    </source>
</evidence>
<dbReference type="PANTHER" id="PTHR34180">
    <property type="entry name" value="PEPTIDASE C45"/>
    <property type="match status" value="1"/>
</dbReference>
<dbReference type="PANTHER" id="PTHR34180:SF1">
    <property type="entry name" value="BETA-ALANYL-DOPAMINE_CARCININE HYDROLASE"/>
    <property type="match status" value="1"/>
</dbReference>
<evidence type="ECO:0000259" key="2">
    <source>
        <dbReference type="Pfam" id="PF03417"/>
    </source>
</evidence>
<feature type="region of interest" description="Disordered" evidence="1">
    <location>
        <begin position="223"/>
        <end position="302"/>
    </location>
</feature>
<feature type="domain" description="Peptidase C45 hydrolase" evidence="2">
    <location>
        <begin position="105"/>
        <end position="219"/>
    </location>
</feature>
<evidence type="ECO:0000313" key="4">
    <source>
        <dbReference type="Proteomes" id="UP000595001"/>
    </source>
</evidence>
<dbReference type="Pfam" id="PF03417">
    <property type="entry name" value="AAT"/>
    <property type="match status" value="1"/>
</dbReference>
<gene>
    <name evidence="3" type="ORF">I7X12_05205</name>
</gene>
<dbReference type="SUPFAM" id="SSF56235">
    <property type="entry name" value="N-terminal nucleophile aminohydrolases (Ntn hydrolases)"/>
    <property type="match status" value="1"/>
</dbReference>
<dbReference type="KEGG" id="hlt:I7X12_05205"/>
<keyword evidence="4" id="KW-1185">Reference proteome</keyword>
<dbReference type="OrthoDB" id="166541at2157"/>
<dbReference type="InterPro" id="IPR047801">
    <property type="entry name" value="Peptidase_C45"/>
</dbReference>
<protein>
    <recommendedName>
        <fullName evidence="2">Peptidase C45 hydrolase domain-containing protein</fullName>
    </recommendedName>
</protein>
<dbReference type="Gene3D" id="3.60.60.10">
    <property type="entry name" value="Penicillin V Acylase, Chain A"/>
    <property type="match status" value="1"/>
</dbReference>
<dbReference type="Proteomes" id="UP000595001">
    <property type="component" value="Chromosome"/>
</dbReference>
<feature type="compositionally biased region" description="Basic and acidic residues" evidence="1">
    <location>
        <begin position="223"/>
        <end position="255"/>
    </location>
</feature>
<proteinExistence type="predicted"/>
<name>A0A7T3G155_9EURY</name>
<dbReference type="InterPro" id="IPR047794">
    <property type="entry name" value="C45_proenzyme-like"/>
</dbReference>
<dbReference type="NCBIfam" id="NF040521">
    <property type="entry name" value="C45_proenzyme"/>
    <property type="match status" value="1"/>
</dbReference>